<name>A0A2P7BUM8_9HYPH</name>
<organism evidence="1 2">
    <name type="scientific">Phyllobacterium brassicacearum</name>
    <dbReference type="NCBI Taxonomy" id="314235"/>
    <lineage>
        <taxon>Bacteria</taxon>
        <taxon>Pseudomonadati</taxon>
        <taxon>Pseudomonadota</taxon>
        <taxon>Alphaproteobacteria</taxon>
        <taxon>Hyphomicrobiales</taxon>
        <taxon>Phyllobacteriaceae</taxon>
        <taxon>Phyllobacterium</taxon>
    </lineage>
</organism>
<protein>
    <submittedName>
        <fullName evidence="1">Uncharacterized protein</fullName>
    </submittedName>
</protein>
<sequence>MLNDGATILLAIEGRGVVPSNAEAIYWFSKAKLVVLVPSPISVRYTCTELPAKKRTDGSEQKINVALSRIPQGGARKFIPDLDTALTKCVWFGGV</sequence>
<evidence type="ECO:0000313" key="1">
    <source>
        <dbReference type="EMBL" id="PSH70178.1"/>
    </source>
</evidence>
<comment type="caution">
    <text evidence="1">The sequence shown here is derived from an EMBL/GenBank/DDBJ whole genome shotgun (WGS) entry which is preliminary data.</text>
</comment>
<gene>
    <name evidence="1" type="ORF">CU102_03550</name>
</gene>
<keyword evidence="2" id="KW-1185">Reference proteome</keyword>
<reference evidence="2" key="1">
    <citation type="submission" date="2017-11" db="EMBL/GenBank/DDBJ databases">
        <authorList>
            <person name="Kuznetsova I."/>
            <person name="Sazanova A."/>
            <person name="Chirak E."/>
            <person name="Safronova V."/>
            <person name="Willems A."/>
        </authorList>
    </citation>
    <scope>NUCLEOTIDE SEQUENCE [LARGE SCALE GENOMIC DNA]</scope>
    <source>
        <strain evidence="2">STM 196</strain>
    </source>
</reference>
<evidence type="ECO:0000313" key="2">
    <source>
        <dbReference type="Proteomes" id="UP000241444"/>
    </source>
</evidence>
<proteinExistence type="predicted"/>
<accession>A0A2P7BUM8</accession>
<dbReference type="EMBL" id="PGGO01000002">
    <property type="protein sequence ID" value="PSH70178.1"/>
    <property type="molecule type" value="Genomic_DNA"/>
</dbReference>
<dbReference type="AlphaFoldDB" id="A0A2P7BUM8"/>
<dbReference type="Proteomes" id="UP000241444">
    <property type="component" value="Unassembled WGS sequence"/>
</dbReference>